<dbReference type="Pfam" id="PF05746">
    <property type="entry name" value="DALR_1"/>
    <property type="match status" value="1"/>
</dbReference>
<dbReference type="SUPFAM" id="SSF47323">
    <property type="entry name" value="Anticodon-binding domain of a subclass of class I aminoacyl-tRNA synthetases"/>
    <property type="match status" value="1"/>
</dbReference>
<proteinExistence type="predicted"/>
<evidence type="ECO:0000259" key="1">
    <source>
        <dbReference type="SMART" id="SM00836"/>
    </source>
</evidence>
<dbReference type="GeneID" id="106747597"/>
<dbReference type="SMART" id="SM00836">
    <property type="entry name" value="DALR_1"/>
    <property type="match status" value="1"/>
</dbReference>
<name>A0A6P3XS90_DINQU</name>
<dbReference type="GO" id="GO:0005524">
    <property type="term" value="F:ATP binding"/>
    <property type="evidence" value="ECO:0007669"/>
    <property type="project" value="InterPro"/>
</dbReference>
<dbReference type="InterPro" id="IPR037380">
    <property type="entry name" value="DALRD3"/>
</dbReference>
<dbReference type="GO" id="GO:0004814">
    <property type="term" value="F:arginine-tRNA ligase activity"/>
    <property type="evidence" value="ECO:0007669"/>
    <property type="project" value="InterPro"/>
</dbReference>
<sequence>MENRTDFCGRPLIDKIVHHLTGNACENSSVIKINTENLAINGELHFINSFNAWRSFVFCDRNCTTILRHFIHAHDSRRDNTDTDVSEEVFEQLISKSSDWYIRIQKCSLQKEKVCLYLNRMDVIPNVIKAAVKCSNTFGRITANNKIFHLKYQPDTQSDLTTQRLSLLRNITVKVLDLHGYRVSDEDCVGKYIFTTRSEGLIEKGYEKYVCGVVKNLESNTKEIHLTWEQCIKDRMDYVNNNYQNMFCYCKEDESDIEKYFILRNMAYAIMTFELMSVKPSRSIVIESDIFKSDRYITNTRGALFVLYNTARISKIVATYDLKVLCKIFPPLPNIDDVDFSQLHHEEEWELVYNFIFGYTQMLQNCLKCEPNFQIHPQVICLFLSRLCQKFSSYYRKIKILTKGSAPLAPKMFARLYMLHALRVVLENALNILDIKPVSHM</sequence>
<protein>
    <submittedName>
        <fullName evidence="3">Uncharacterized protein LOC106747597</fullName>
    </submittedName>
</protein>
<dbReference type="InterPro" id="IPR008909">
    <property type="entry name" value="DALR_anticod-bd"/>
</dbReference>
<evidence type="ECO:0000313" key="3">
    <source>
        <dbReference type="RefSeq" id="XP_014480748.1"/>
    </source>
</evidence>
<dbReference type="OrthoDB" id="9990834at2759"/>
<dbReference type="PANTHER" id="PTHR16043:SF1">
    <property type="entry name" value="DALR ANTICODON-BINDING DOMAIN-CONTAINING PROTEIN 3"/>
    <property type="match status" value="1"/>
</dbReference>
<accession>A0A6P3XS90</accession>
<dbReference type="GO" id="GO:0000049">
    <property type="term" value="F:tRNA binding"/>
    <property type="evidence" value="ECO:0007669"/>
    <property type="project" value="TreeGrafter"/>
</dbReference>
<dbReference type="KEGG" id="dqu:106747597"/>
<keyword evidence="2" id="KW-1185">Reference proteome</keyword>
<dbReference type="Gene3D" id="1.10.730.10">
    <property type="entry name" value="Isoleucyl-tRNA Synthetase, Domain 1"/>
    <property type="match status" value="1"/>
</dbReference>
<dbReference type="InterPro" id="IPR009080">
    <property type="entry name" value="tRNAsynth_Ia_anticodon-bd"/>
</dbReference>
<dbReference type="GO" id="GO:0106217">
    <property type="term" value="P:tRNA C3-cytosine methylation"/>
    <property type="evidence" value="ECO:0007669"/>
    <property type="project" value="TreeGrafter"/>
</dbReference>
<dbReference type="PANTHER" id="PTHR16043">
    <property type="entry name" value="DALRD3 PROTEIN"/>
    <property type="match status" value="1"/>
</dbReference>
<reference evidence="3" key="1">
    <citation type="submission" date="2025-08" db="UniProtKB">
        <authorList>
            <consortium name="RefSeq"/>
        </authorList>
    </citation>
    <scope>IDENTIFICATION</scope>
</reference>
<gene>
    <name evidence="3" type="primary">LOC106747597</name>
</gene>
<dbReference type="AlphaFoldDB" id="A0A6P3XS90"/>
<dbReference type="GO" id="GO:0006420">
    <property type="term" value="P:arginyl-tRNA aminoacylation"/>
    <property type="evidence" value="ECO:0007669"/>
    <property type="project" value="InterPro"/>
</dbReference>
<organism evidence="2 3">
    <name type="scientific">Dinoponera quadriceps</name>
    <name type="common">South American ant</name>
    <dbReference type="NCBI Taxonomy" id="609295"/>
    <lineage>
        <taxon>Eukaryota</taxon>
        <taxon>Metazoa</taxon>
        <taxon>Ecdysozoa</taxon>
        <taxon>Arthropoda</taxon>
        <taxon>Hexapoda</taxon>
        <taxon>Insecta</taxon>
        <taxon>Pterygota</taxon>
        <taxon>Neoptera</taxon>
        <taxon>Endopterygota</taxon>
        <taxon>Hymenoptera</taxon>
        <taxon>Apocrita</taxon>
        <taxon>Aculeata</taxon>
        <taxon>Formicoidea</taxon>
        <taxon>Formicidae</taxon>
        <taxon>Ponerinae</taxon>
        <taxon>Ponerini</taxon>
        <taxon>Dinoponera</taxon>
    </lineage>
</organism>
<evidence type="ECO:0000313" key="2">
    <source>
        <dbReference type="Proteomes" id="UP000515204"/>
    </source>
</evidence>
<dbReference type="RefSeq" id="XP_014480748.1">
    <property type="nucleotide sequence ID" value="XM_014625262.1"/>
</dbReference>
<dbReference type="Proteomes" id="UP000515204">
    <property type="component" value="Unplaced"/>
</dbReference>
<feature type="domain" description="DALR anticodon binding" evidence="1">
    <location>
        <begin position="306"/>
        <end position="441"/>
    </location>
</feature>